<dbReference type="PANTHER" id="PTHR20932">
    <property type="entry name" value="LYSM AND PUTATIVE PEPTIDOGLYCAN-BINDING DOMAIN-CONTAINING PROTEIN"/>
    <property type="match status" value="1"/>
</dbReference>
<dbReference type="InterPro" id="IPR018392">
    <property type="entry name" value="LysM"/>
</dbReference>
<dbReference type="PROSITE" id="PS51782">
    <property type="entry name" value="LYSM"/>
    <property type="match status" value="1"/>
</dbReference>
<organism evidence="2 3">
    <name type="scientific">Citrullus colocynthis</name>
    <name type="common">colocynth</name>
    <dbReference type="NCBI Taxonomy" id="252529"/>
    <lineage>
        <taxon>Eukaryota</taxon>
        <taxon>Viridiplantae</taxon>
        <taxon>Streptophyta</taxon>
        <taxon>Embryophyta</taxon>
        <taxon>Tracheophyta</taxon>
        <taxon>Spermatophyta</taxon>
        <taxon>Magnoliopsida</taxon>
        <taxon>eudicotyledons</taxon>
        <taxon>Gunneridae</taxon>
        <taxon>Pentapetalae</taxon>
        <taxon>rosids</taxon>
        <taxon>fabids</taxon>
        <taxon>Cucurbitales</taxon>
        <taxon>Cucurbitaceae</taxon>
        <taxon>Benincaseae</taxon>
        <taxon>Citrullus</taxon>
    </lineage>
</organism>
<dbReference type="EMBL" id="OZ021735">
    <property type="protein sequence ID" value="CAK9310229.1"/>
    <property type="molecule type" value="Genomic_DNA"/>
</dbReference>
<keyword evidence="3" id="KW-1185">Reference proteome</keyword>
<dbReference type="SUPFAM" id="SSF54106">
    <property type="entry name" value="LysM domain"/>
    <property type="match status" value="1"/>
</dbReference>
<dbReference type="Proteomes" id="UP001642487">
    <property type="component" value="Chromosome 1"/>
</dbReference>
<evidence type="ECO:0000313" key="2">
    <source>
        <dbReference type="EMBL" id="CAK9310229.1"/>
    </source>
</evidence>
<dbReference type="InterPro" id="IPR045030">
    <property type="entry name" value="LYSM1-4"/>
</dbReference>
<proteinExistence type="predicted"/>
<reference evidence="2 3" key="1">
    <citation type="submission" date="2024-03" db="EMBL/GenBank/DDBJ databases">
        <authorList>
            <person name="Gkanogiannis A."/>
            <person name="Becerra Lopez-Lavalle L."/>
        </authorList>
    </citation>
    <scope>NUCLEOTIDE SEQUENCE [LARGE SCALE GENOMIC DNA]</scope>
</reference>
<protein>
    <recommendedName>
        <fullName evidence="1">LysM domain-containing protein</fullName>
    </recommendedName>
</protein>
<dbReference type="PANTHER" id="PTHR20932:SF55">
    <property type="entry name" value="LYSM DOMAIN-CONTAINING PROTEIN"/>
    <property type="match status" value="1"/>
</dbReference>
<evidence type="ECO:0000313" key="3">
    <source>
        <dbReference type="Proteomes" id="UP001642487"/>
    </source>
</evidence>
<accession>A0ABP0XPZ8</accession>
<gene>
    <name evidence="2" type="ORF">CITCOLO1_LOCUS1847</name>
</gene>
<evidence type="ECO:0000259" key="1">
    <source>
        <dbReference type="PROSITE" id="PS51782"/>
    </source>
</evidence>
<dbReference type="InterPro" id="IPR036779">
    <property type="entry name" value="LysM_dom_sf"/>
</dbReference>
<dbReference type="CDD" id="cd00118">
    <property type="entry name" value="LysM"/>
    <property type="match status" value="1"/>
</dbReference>
<name>A0ABP0XPZ8_9ROSI</name>
<feature type="domain" description="LysM" evidence="1">
    <location>
        <begin position="55"/>
        <end position="99"/>
    </location>
</feature>
<dbReference type="Gene3D" id="3.10.350.10">
    <property type="entry name" value="LysM domain"/>
    <property type="match status" value="1"/>
</dbReference>
<dbReference type="SMART" id="SM00257">
    <property type="entry name" value="LysM"/>
    <property type="match status" value="1"/>
</dbReference>
<sequence>MEKGRGSYEENRDCNLLQSNGVSVNRRMHNKMEIDGTSSSADMSSISLFSGVGYIEHPVSKFDTLAGIAIKYGVEVSDIKRMNALVTDHQMFALKSLQIPTPGKHPSPHLSEDLDISRKSSCEQDSTRLISSNLLDSFQSLRIKSSTLKTPLQATHQANIPAICEMTAYRKGEVDQLGAHPMLASSLPDGSRHRKSRSFANGFPFENIELTDVITSPTGATDSIKGGEQLVRRRQKSMADFSTATESISNKTYTSNNSECLSMIRKSLDVRLKGAAAARTNAASNGVNEVSKLTPNLTDDVGGDSFMSNRILGGRRSSSTCNLQEAGKGHSSSSMWSASSWSLKTDLQALSSAMVTKSIFEGLPKSASTSSVIKTLVCLRFRAKILNKKKP</sequence>
<dbReference type="Pfam" id="PF01476">
    <property type="entry name" value="LysM"/>
    <property type="match status" value="1"/>
</dbReference>